<dbReference type="Proteomes" id="UP000310158">
    <property type="component" value="Unassembled WGS sequence"/>
</dbReference>
<dbReference type="GO" id="GO:0005524">
    <property type="term" value="F:ATP binding"/>
    <property type="evidence" value="ECO:0007669"/>
    <property type="project" value="UniProtKB-KW"/>
</dbReference>
<dbReference type="FunFam" id="1.20.120.1080:FF:000001">
    <property type="entry name" value="Pre-mRNA-splicing factor ATP-dependent RNA helicase"/>
    <property type="match status" value="1"/>
</dbReference>
<dbReference type="PROSITE" id="PS51192">
    <property type="entry name" value="HELICASE_ATP_BIND_1"/>
    <property type="match status" value="1"/>
</dbReference>
<dbReference type="PANTHER" id="PTHR18934:SF109">
    <property type="entry name" value="ATP-DEPENDENT RNA HELICASE DHX15 HOMOLOG"/>
    <property type="match status" value="1"/>
</dbReference>
<dbReference type="AlphaFoldDB" id="A0A4S4LG26"/>
<dbReference type="EC" id="3.6.4.13" evidence="1"/>
<keyword evidence="7" id="KW-0508">mRNA splicing</keyword>
<keyword evidence="13" id="KW-1185">Reference proteome</keyword>
<dbReference type="GO" id="GO:0005684">
    <property type="term" value="C:U2-type spliceosomal complex"/>
    <property type="evidence" value="ECO:0007669"/>
    <property type="project" value="UniProtKB-ARBA"/>
</dbReference>
<dbReference type="FunFam" id="3.40.50.300:FF:001148">
    <property type="entry name" value="Pre-mRNA-splicing factor ATP-dependent RNA helicase DHX15/PRP43"/>
    <property type="match status" value="1"/>
</dbReference>
<reference evidence="12 13" key="1">
    <citation type="submission" date="2019-02" db="EMBL/GenBank/DDBJ databases">
        <title>Genome sequencing of the rare red list fungi Bondarzewia mesenterica.</title>
        <authorList>
            <person name="Buettner E."/>
            <person name="Kellner H."/>
        </authorList>
    </citation>
    <scope>NUCLEOTIDE SEQUENCE [LARGE SCALE GENOMIC DNA]</scope>
    <source>
        <strain evidence="12 13">DSM 108281</strain>
    </source>
</reference>
<sequence length="732" mass="83841">MSLQGRSSSGVANNRKHPLSGLIQRHVTRDAVLRAMTGEMNPFKEMPFSSKYKEILESRQRLPVFNHLPQFYEMFQKSQIMVMVGETGSGKTTQIPQFVVYSDLPQIEKKVVACTQPHRVSAMSVAQRVADEMDVELGREVGYSIQFEDMTQPGTTFLNYMTDRMLLREAMNDPLLLRYSVIILDEVHERTLATDILMGLLKGILKKRGDLKLIIMSATMDVLKFQKYFSLNRVTPAPLLKVPERVHPIEIFYVQKPVADYAEALMDAVLWIHRSEGPGDILLFLVDEEQIENACRKIQLEADNLLRMDPQSIGPLICLPLYSSLPQQQQQRVFASAPPPLRPDGPLGRKVVVATNIAETSLFIDGIVYVVDPGFSKQKSYHPRIRMELLLDVPISKVSARQRAGRAGQTRPGKAFRLYTESSFIKELEEQTVPEILRCNLTNTPFIDAFDTFVSFLQDIVRFDYVDAPAPEAILRALELLHSLAAIDDDGNITDLGRMMADFPVDPQLSKTLIVSPTFHCSHDILTIVAMLSVPNVWIRPLNRRREADQAKALLSVPEGDHLTLLNVYNNYQQNIHCQSWTWDNFLSHRALAQAVNVRAHLQRIMERFDLDLLSLTDQRRLSIEIRRSLVCGFFTQVAHKERKGNYTTMKDNQIVGLYPSCTFNSEPEWVLYNECIVTERPYIRTVTEVRPEWLLELAYDYYDPSGFRDEVQRALQRVQAKMIAQKRRREQ</sequence>
<evidence type="ECO:0000256" key="6">
    <source>
        <dbReference type="ARBA" id="ARBA00022840"/>
    </source>
</evidence>
<feature type="region of interest" description="Disordered" evidence="9">
    <location>
        <begin position="1"/>
        <end position="20"/>
    </location>
</feature>
<feature type="domain" description="Helicase ATP-binding" evidence="10">
    <location>
        <begin position="72"/>
        <end position="238"/>
    </location>
</feature>
<keyword evidence="4" id="KW-0378">Hydrolase</keyword>
<evidence type="ECO:0000256" key="3">
    <source>
        <dbReference type="ARBA" id="ARBA00022741"/>
    </source>
</evidence>
<feature type="domain" description="Helicase C-terminal" evidence="11">
    <location>
        <begin position="264"/>
        <end position="461"/>
    </location>
</feature>
<dbReference type="InterPro" id="IPR011709">
    <property type="entry name" value="DEAD-box_helicase_OB_fold"/>
</dbReference>
<evidence type="ECO:0000256" key="1">
    <source>
        <dbReference type="ARBA" id="ARBA00012552"/>
    </source>
</evidence>
<dbReference type="InterPro" id="IPR048333">
    <property type="entry name" value="HA2_WH"/>
</dbReference>
<dbReference type="Pfam" id="PF04408">
    <property type="entry name" value="WHD_HA2"/>
    <property type="match status" value="1"/>
</dbReference>
<evidence type="ECO:0000256" key="2">
    <source>
        <dbReference type="ARBA" id="ARBA00022664"/>
    </source>
</evidence>
<dbReference type="GO" id="GO:0003724">
    <property type="term" value="F:RNA helicase activity"/>
    <property type="evidence" value="ECO:0007669"/>
    <property type="project" value="UniProtKB-EC"/>
</dbReference>
<dbReference type="GO" id="GO:0008380">
    <property type="term" value="P:RNA splicing"/>
    <property type="evidence" value="ECO:0007669"/>
    <property type="project" value="UniProtKB-KW"/>
</dbReference>
<dbReference type="PROSITE" id="PS00690">
    <property type="entry name" value="DEAH_ATP_HELICASE"/>
    <property type="match status" value="1"/>
</dbReference>
<evidence type="ECO:0000259" key="11">
    <source>
        <dbReference type="PROSITE" id="PS51194"/>
    </source>
</evidence>
<dbReference type="Pfam" id="PF13401">
    <property type="entry name" value="AAA_22"/>
    <property type="match status" value="1"/>
</dbReference>
<protein>
    <recommendedName>
        <fullName evidence="1">RNA helicase</fullName>
        <ecNumber evidence="1">3.6.4.13</ecNumber>
    </recommendedName>
</protein>
<dbReference type="SUPFAM" id="SSF52540">
    <property type="entry name" value="P-loop containing nucleoside triphosphate hydrolases"/>
    <property type="match status" value="1"/>
</dbReference>
<evidence type="ECO:0000256" key="5">
    <source>
        <dbReference type="ARBA" id="ARBA00022806"/>
    </source>
</evidence>
<dbReference type="Gene3D" id="3.40.50.300">
    <property type="entry name" value="P-loop containing nucleotide triphosphate hydrolases"/>
    <property type="match status" value="2"/>
</dbReference>
<evidence type="ECO:0000313" key="12">
    <source>
        <dbReference type="EMBL" id="THH10635.1"/>
    </source>
</evidence>
<dbReference type="InterPro" id="IPR001650">
    <property type="entry name" value="Helicase_C-like"/>
</dbReference>
<dbReference type="InterPro" id="IPR014001">
    <property type="entry name" value="Helicase_ATP-bd"/>
</dbReference>
<dbReference type="PROSITE" id="PS51194">
    <property type="entry name" value="HELICASE_CTER"/>
    <property type="match status" value="1"/>
</dbReference>
<proteinExistence type="predicted"/>
<accession>A0A4S4LG26</accession>
<dbReference type="InterPro" id="IPR002464">
    <property type="entry name" value="DNA/RNA_helicase_DEAH_CS"/>
</dbReference>
<dbReference type="CDD" id="cd18791">
    <property type="entry name" value="SF2_C_RHA"/>
    <property type="match status" value="1"/>
</dbReference>
<evidence type="ECO:0000256" key="8">
    <source>
        <dbReference type="ARBA" id="ARBA00047984"/>
    </source>
</evidence>
<dbReference type="Pfam" id="PF07717">
    <property type="entry name" value="OB_NTP_bind"/>
    <property type="match status" value="1"/>
</dbReference>
<dbReference type="InterPro" id="IPR049945">
    <property type="entry name" value="AAA_22"/>
</dbReference>
<keyword evidence="6" id="KW-0067">ATP-binding</keyword>
<dbReference type="PANTHER" id="PTHR18934">
    <property type="entry name" value="ATP-DEPENDENT RNA HELICASE"/>
    <property type="match status" value="1"/>
</dbReference>
<keyword evidence="3" id="KW-0547">Nucleotide-binding</keyword>
<dbReference type="SMART" id="SM00490">
    <property type="entry name" value="HELICc"/>
    <property type="match status" value="1"/>
</dbReference>
<keyword evidence="5" id="KW-0347">Helicase</keyword>
<evidence type="ECO:0000259" key="10">
    <source>
        <dbReference type="PROSITE" id="PS51192"/>
    </source>
</evidence>
<dbReference type="GO" id="GO:0016887">
    <property type="term" value="F:ATP hydrolysis activity"/>
    <property type="evidence" value="ECO:0007669"/>
    <property type="project" value="InterPro"/>
</dbReference>
<dbReference type="EMBL" id="SGPL01000560">
    <property type="protein sequence ID" value="THH10635.1"/>
    <property type="molecule type" value="Genomic_DNA"/>
</dbReference>
<evidence type="ECO:0000256" key="9">
    <source>
        <dbReference type="SAM" id="MobiDB-lite"/>
    </source>
</evidence>
<dbReference type="SMART" id="SM00847">
    <property type="entry name" value="HA2"/>
    <property type="match status" value="1"/>
</dbReference>
<dbReference type="OrthoDB" id="10253254at2759"/>
<dbReference type="Gene3D" id="1.20.120.1080">
    <property type="match status" value="1"/>
</dbReference>
<comment type="catalytic activity">
    <reaction evidence="8">
        <text>ATP + H2O = ADP + phosphate + H(+)</text>
        <dbReference type="Rhea" id="RHEA:13065"/>
        <dbReference type="ChEBI" id="CHEBI:15377"/>
        <dbReference type="ChEBI" id="CHEBI:15378"/>
        <dbReference type="ChEBI" id="CHEBI:30616"/>
        <dbReference type="ChEBI" id="CHEBI:43474"/>
        <dbReference type="ChEBI" id="CHEBI:456216"/>
        <dbReference type="EC" id="3.6.4.13"/>
    </reaction>
</comment>
<evidence type="ECO:0000313" key="13">
    <source>
        <dbReference type="Proteomes" id="UP000310158"/>
    </source>
</evidence>
<comment type="caution">
    <text evidence="12">The sequence shown here is derived from an EMBL/GenBank/DDBJ whole genome shotgun (WGS) entry which is preliminary data.</text>
</comment>
<keyword evidence="2" id="KW-0507">mRNA processing</keyword>
<dbReference type="GO" id="GO:0003723">
    <property type="term" value="F:RNA binding"/>
    <property type="evidence" value="ECO:0007669"/>
    <property type="project" value="TreeGrafter"/>
</dbReference>
<gene>
    <name evidence="12" type="ORF">EW146_g8318</name>
</gene>
<organism evidence="12 13">
    <name type="scientific">Bondarzewia mesenterica</name>
    <dbReference type="NCBI Taxonomy" id="1095465"/>
    <lineage>
        <taxon>Eukaryota</taxon>
        <taxon>Fungi</taxon>
        <taxon>Dikarya</taxon>
        <taxon>Basidiomycota</taxon>
        <taxon>Agaricomycotina</taxon>
        <taxon>Agaricomycetes</taxon>
        <taxon>Russulales</taxon>
        <taxon>Bondarzewiaceae</taxon>
        <taxon>Bondarzewia</taxon>
    </lineage>
</organism>
<evidence type="ECO:0000256" key="7">
    <source>
        <dbReference type="ARBA" id="ARBA00023187"/>
    </source>
</evidence>
<dbReference type="InterPro" id="IPR027417">
    <property type="entry name" value="P-loop_NTPase"/>
</dbReference>
<name>A0A4S4LG26_9AGAM</name>
<dbReference type="Pfam" id="PF21010">
    <property type="entry name" value="HA2_C"/>
    <property type="match status" value="1"/>
</dbReference>
<dbReference type="InterPro" id="IPR007502">
    <property type="entry name" value="Helicase-assoc_dom"/>
</dbReference>
<feature type="compositionally biased region" description="Polar residues" evidence="9">
    <location>
        <begin position="1"/>
        <end position="12"/>
    </location>
</feature>
<dbReference type="GO" id="GO:0006397">
    <property type="term" value="P:mRNA processing"/>
    <property type="evidence" value="ECO:0007669"/>
    <property type="project" value="UniProtKB-KW"/>
</dbReference>
<dbReference type="SMART" id="SM00487">
    <property type="entry name" value="DEXDc"/>
    <property type="match status" value="1"/>
</dbReference>
<evidence type="ECO:0000256" key="4">
    <source>
        <dbReference type="ARBA" id="ARBA00022801"/>
    </source>
</evidence>